<protein>
    <submittedName>
        <fullName evidence="1">Uncharacterized protein</fullName>
    </submittedName>
</protein>
<proteinExistence type="predicted"/>
<evidence type="ECO:0000313" key="2">
    <source>
        <dbReference type="Proteomes" id="UP000828941"/>
    </source>
</evidence>
<sequence length="392" mass="44259">MVHQENPKSGCFSGFIRVILCAGSEKSPPVHPSYHIAEAKETEFLHCDKEAREAEAVNPGVVARLMGLDSLPNSNWVSKGANPDSVPRSKSVNFMDYLLDFDLNQANNHRRVKTSASFREVPTLFEQKKHDFVVLYWDNVNKEHEFGSAPRNSEMGFGESKQKKKLGSGSKSTEVMREKGYVKKEKNQGKNKKISKLKNEPRRVPSSKHDSKIGNPNGAKARDLGSVSPRSKSSSSNSPLLNREKELTNRARNQESPKKIETEFCPENLSPVSVLDANDSPIINDITFSDYEIRSPLGSKSKWKSSKEATFSSNGIDESGSKNKAYYKSFEEAEYYTELMLKLCRLTEEDIRKSDLKTMTMFDSGTLREICVDFEHKILDLLLHETIHELVE</sequence>
<dbReference type="EMBL" id="CM039427">
    <property type="protein sequence ID" value="KAI4353367.1"/>
    <property type="molecule type" value="Genomic_DNA"/>
</dbReference>
<accession>A0ACB9PXA8</accession>
<keyword evidence="2" id="KW-1185">Reference proteome</keyword>
<name>A0ACB9PXA8_BAUVA</name>
<evidence type="ECO:0000313" key="1">
    <source>
        <dbReference type="EMBL" id="KAI4353367.1"/>
    </source>
</evidence>
<dbReference type="Proteomes" id="UP000828941">
    <property type="component" value="Chromosome 2"/>
</dbReference>
<organism evidence="1 2">
    <name type="scientific">Bauhinia variegata</name>
    <name type="common">Purple orchid tree</name>
    <name type="synonym">Phanera variegata</name>
    <dbReference type="NCBI Taxonomy" id="167791"/>
    <lineage>
        <taxon>Eukaryota</taxon>
        <taxon>Viridiplantae</taxon>
        <taxon>Streptophyta</taxon>
        <taxon>Embryophyta</taxon>
        <taxon>Tracheophyta</taxon>
        <taxon>Spermatophyta</taxon>
        <taxon>Magnoliopsida</taxon>
        <taxon>eudicotyledons</taxon>
        <taxon>Gunneridae</taxon>
        <taxon>Pentapetalae</taxon>
        <taxon>rosids</taxon>
        <taxon>fabids</taxon>
        <taxon>Fabales</taxon>
        <taxon>Fabaceae</taxon>
        <taxon>Cercidoideae</taxon>
        <taxon>Cercideae</taxon>
        <taxon>Bauhiniinae</taxon>
        <taxon>Bauhinia</taxon>
    </lineage>
</organism>
<comment type="caution">
    <text evidence="1">The sequence shown here is derived from an EMBL/GenBank/DDBJ whole genome shotgun (WGS) entry which is preliminary data.</text>
</comment>
<reference evidence="1 2" key="1">
    <citation type="journal article" date="2022" name="DNA Res.">
        <title>Chromosomal-level genome assembly of the orchid tree Bauhinia variegata (Leguminosae; Cercidoideae) supports the allotetraploid origin hypothesis of Bauhinia.</title>
        <authorList>
            <person name="Zhong Y."/>
            <person name="Chen Y."/>
            <person name="Zheng D."/>
            <person name="Pang J."/>
            <person name="Liu Y."/>
            <person name="Luo S."/>
            <person name="Meng S."/>
            <person name="Qian L."/>
            <person name="Wei D."/>
            <person name="Dai S."/>
            <person name="Zhou R."/>
        </authorList>
    </citation>
    <scope>NUCLEOTIDE SEQUENCE [LARGE SCALE GENOMIC DNA]</scope>
    <source>
        <strain evidence="1">BV-YZ2020</strain>
    </source>
</reference>
<gene>
    <name evidence="1" type="ORF">L6164_002325</name>
</gene>